<evidence type="ECO:0000313" key="5">
    <source>
        <dbReference type="EMBL" id="KAE8352328.1"/>
    </source>
</evidence>
<proteinExistence type="inferred from homology"/>
<dbReference type="AlphaFoldDB" id="A0A5N6Z4I1"/>
<sequence>MKHIRGFISTTQALRRIFLAPIESPRPQFLRSTFLPTFAQVRLLSNRPQLKQDDQLQAKAKLVKDEEIQSEFVQLVNEDGRLDPPVRLRNALLTIERPHNFILQVSPGVSDQLPICKVVNRQEMREHERAKAKAAHAAKTSTKQIELNWAIDAHDLSHRLKQLTAFLNKGRKVEIVLTKKKRKRAPTVEEVKHLMDSIFQTTKKANAMLVKPMEGEPGKHLVLIVKKKDTQ</sequence>
<dbReference type="GO" id="GO:0005739">
    <property type="term" value="C:mitochondrion"/>
    <property type="evidence" value="ECO:0007669"/>
    <property type="project" value="TreeGrafter"/>
</dbReference>
<accession>A0A5N6Z4I1</accession>
<dbReference type="GO" id="GO:0070124">
    <property type="term" value="P:mitochondrial translational initiation"/>
    <property type="evidence" value="ECO:0007669"/>
    <property type="project" value="TreeGrafter"/>
</dbReference>
<dbReference type="Proteomes" id="UP000327118">
    <property type="component" value="Unassembled WGS sequence"/>
</dbReference>
<organism evidence="5 6">
    <name type="scientific">Aspergillus coremiiformis</name>
    <dbReference type="NCBI Taxonomy" id="138285"/>
    <lineage>
        <taxon>Eukaryota</taxon>
        <taxon>Fungi</taxon>
        <taxon>Dikarya</taxon>
        <taxon>Ascomycota</taxon>
        <taxon>Pezizomycotina</taxon>
        <taxon>Eurotiomycetes</taxon>
        <taxon>Eurotiomycetidae</taxon>
        <taxon>Eurotiales</taxon>
        <taxon>Aspergillaceae</taxon>
        <taxon>Aspergillus</taxon>
        <taxon>Aspergillus subgen. Circumdati</taxon>
    </lineage>
</organism>
<keyword evidence="3" id="KW-0648">Protein biosynthesis</keyword>
<evidence type="ECO:0000259" key="4">
    <source>
        <dbReference type="Pfam" id="PF05198"/>
    </source>
</evidence>
<evidence type="ECO:0000256" key="1">
    <source>
        <dbReference type="ARBA" id="ARBA00005439"/>
    </source>
</evidence>
<dbReference type="Gene3D" id="3.10.20.80">
    <property type="entry name" value="Translation initiation factor 3 (IF-3), N-terminal domain"/>
    <property type="match status" value="1"/>
</dbReference>
<evidence type="ECO:0000256" key="3">
    <source>
        <dbReference type="ARBA" id="ARBA00022917"/>
    </source>
</evidence>
<reference evidence="6" key="1">
    <citation type="submission" date="2019-04" db="EMBL/GenBank/DDBJ databases">
        <title>Friends and foes A comparative genomics studyof 23 Aspergillus species from section Flavi.</title>
        <authorList>
            <consortium name="DOE Joint Genome Institute"/>
            <person name="Kjaerbolling I."/>
            <person name="Vesth T."/>
            <person name="Frisvad J.C."/>
            <person name="Nybo J.L."/>
            <person name="Theobald S."/>
            <person name="Kildgaard S."/>
            <person name="Isbrandt T."/>
            <person name="Kuo A."/>
            <person name="Sato A."/>
            <person name="Lyhne E.K."/>
            <person name="Kogle M.E."/>
            <person name="Wiebenga A."/>
            <person name="Kun R.S."/>
            <person name="Lubbers R.J."/>
            <person name="Makela M.R."/>
            <person name="Barry K."/>
            <person name="Chovatia M."/>
            <person name="Clum A."/>
            <person name="Daum C."/>
            <person name="Haridas S."/>
            <person name="He G."/>
            <person name="LaButti K."/>
            <person name="Lipzen A."/>
            <person name="Mondo S."/>
            <person name="Riley R."/>
            <person name="Salamov A."/>
            <person name="Simmons B.A."/>
            <person name="Magnuson J.K."/>
            <person name="Henrissat B."/>
            <person name="Mortensen U.H."/>
            <person name="Larsen T.O."/>
            <person name="Devries R.P."/>
            <person name="Grigoriev I.V."/>
            <person name="Machida M."/>
            <person name="Baker S.E."/>
            <person name="Andersen M.R."/>
        </authorList>
    </citation>
    <scope>NUCLEOTIDE SEQUENCE [LARGE SCALE GENOMIC DNA]</scope>
    <source>
        <strain evidence="6">CBS 553.77</strain>
    </source>
</reference>
<dbReference type="OrthoDB" id="21573at2759"/>
<keyword evidence="2" id="KW-0396">Initiation factor</keyword>
<dbReference type="SUPFAM" id="SSF55200">
    <property type="entry name" value="Translation initiation factor IF3, C-terminal domain"/>
    <property type="match status" value="1"/>
</dbReference>
<dbReference type="PANTHER" id="PTHR10938">
    <property type="entry name" value="TRANSLATION INITIATION FACTOR IF-3"/>
    <property type="match status" value="1"/>
</dbReference>
<dbReference type="GO" id="GO:0043022">
    <property type="term" value="F:ribosome binding"/>
    <property type="evidence" value="ECO:0007669"/>
    <property type="project" value="TreeGrafter"/>
</dbReference>
<evidence type="ECO:0000256" key="2">
    <source>
        <dbReference type="ARBA" id="ARBA00022540"/>
    </source>
</evidence>
<evidence type="ECO:0000313" key="6">
    <source>
        <dbReference type="Proteomes" id="UP000327118"/>
    </source>
</evidence>
<dbReference type="InterPro" id="IPR036787">
    <property type="entry name" value="T_IF-3_N_sf"/>
</dbReference>
<dbReference type="GO" id="GO:0003743">
    <property type="term" value="F:translation initiation factor activity"/>
    <property type="evidence" value="ECO:0007669"/>
    <property type="project" value="UniProtKB-KW"/>
</dbReference>
<protein>
    <recommendedName>
        <fullName evidence="4">Translation initiation factor 3 N-terminal domain-containing protein</fullName>
    </recommendedName>
</protein>
<dbReference type="InterPro" id="IPR036788">
    <property type="entry name" value="T_IF-3_C_sf"/>
</dbReference>
<dbReference type="InterPro" id="IPR001288">
    <property type="entry name" value="Translation_initiation_fac_3"/>
</dbReference>
<dbReference type="PANTHER" id="PTHR10938:SF0">
    <property type="entry name" value="TRANSLATION INITIATION FACTOR IF-3, MITOCHONDRIAL"/>
    <property type="match status" value="1"/>
</dbReference>
<name>A0A5N6Z4I1_9EURO</name>
<dbReference type="Gene3D" id="3.30.110.10">
    <property type="entry name" value="Translation initiation factor 3 (IF-3), C-terminal domain"/>
    <property type="match status" value="1"/>
</dbReference>
<dbReference type="InterPro" id="IPR019814">
    <property type="entry name" value="Translation_initiation_fac_3_N"/>
</dbReference>
<keyword evidence="6" id="KW-1185">Reference proteome</keyword>
<feature type="domain" description="Translation initiation factor 3 N-terminal" evidence="4">
    <location>
        <begin position="66"/>
        <end position="135"/>
    </location>
</feature>
<gene>
    <name evidence="5" type="ORF">BDV28DRAFT_135289</name>
</gene>
<dbReference type="Pfam" id="PF05198">
    <property type="entry name" value="IF3_N"/>
    <property type="match status" value="1"/>
</dbReference>
<comment type="similarity">
    <text evidence="1">Belongs to the IF-3 family.</text>
</comment>
<dbReference type="EMBL" id="ML739134">
    <property type="protein sequence ID" value="KAE8352328.1"/>
    <property type="molecule type" value="Genomic_DNA"/>
</dbReference>
<dbReference type="GO" id="GO:0032790">
    <property type="term" value="P:ribosome disassembly"/>
    <property type="evidence" value="ECO:0007669"/>
    <property type="project" value="TreeGrafter"/>
</dbReference>